<reference evidence="3" key="1">
    <citation type="journal article" date="2016" name="Genome Biol. Evol.">
        <title>Conserved non-coding elements in the most distant genera of cephalochordates: the Goldilocks principle.</title>
        <authorList>
            <person name="Yue J.X."/>
            <person name="Kozmikova I."/>
            <person name="Ono H."/>
            <person name="Nossa C.W."/>
            <person name="Kozmik Z."/>
            <person name="Putnam N.H."/>
            <person name="Yu J.K."/>
            <person name="Holland L.Z."/>
        </authorList>
    </citation>
    <scope>NUCLEOTIDE SEQUENCE</scope>
</reference>
<name>A0A9J7KJI5_BRAFL</name>
<dbReference type="RefSeq" id="XP_035661873.1">
    <property type="nucleotide sequence ID" value="XM_035805980.1"/>
</dbReference>
<evidence type="ECO:0000313" key="3">
    <source>
        <dbReference type="RefSeq" id="XP_035661873.1"/>
    </source>
</evidence>
<evidence type="ECO:0000259" key="1">
    <source>
        <dbReference type="Pfam" id="PF13966"/>
    </source>
</evidence>
<keyword evidence="2" id="KW-1185">Reference proteome</keyword>
<dbReference type="Proteomes" id="UP000001554">
    <property type="component" value="Chromosome 18"/>
</dbReference>
<reference evidence="3" key="3">
    <citation type="submission" date="2025-08" db="UniProtKB">
        <authorList>
            <consortium name="RefSeq"/>
        </authorList>
    </citation>
    <scope>IDENTIFICATION</scope>
</reference>
<dbReference type="OMA" id="HCSEQAS"/>
<dbReference type="GeneID" id="118406112"/>
<proteinExistence type="predicted"/>
<protein>
    <submittedName>
        <fullName evidence="3">Uncharacterized protein LOC118406112</fullName>
    </submittedName>
</protein>
<dbReference type="OrthoDB" id="10072093at2759"/>
<dbReference type="KEGG" id="bfo:118406112"/>
<reference evidence="2" key="2">
    <citation type="journal article" date="2020" name="Nat. Ecol. Evol.">
        <title>Deeply conserved synteny resolves early events in vertebrate evolution.</title>
        <authorList>
            <person name="Simakov O."/>
            <person name="Marletaz F."/>
            <person name="Yue J.X."/>
            <person name="O'Connell B."/>
            <person name="Jenkins J."/>
            <person name="Brandt A."/>
            <person name="Calef R."/>
            <person name="Tung C.H."/>
            <person name="Huang T.K."/>
            <person name="Schmutz J."/>
            <person name="Satoh N."/>
            <person name="Yu J.K."/>
            <person name="Putnam N.H."/>
            <person name="Green R.E."/>
            <person name="Rokhsar D.S."/>
        </authorList>
    </citation>
    <scope>NUCLEOTIDE SEQUENCE [LARGE SCALE GENOMIC DNA]</scope>
    <source>
        <strain evidence="2">S238N-H82</strain>
    </source>
</reference>
<organism evidence="2 3">
    <name type="scientific">Branchiostoma floridae</name>
    <name type="common">Florida lancelet</name>
    <name type="synonym">Amphioxus</name>
    <dbReference type="NCBI Taxonomy" id="7739"/>
    <lineage>
        <taxon>Eukaryota</taxon>
        <taxon>Metazoa</taxon>
        <taxon>Chordata</taxon>
        <taxon>Cephalochordata</taxon>
        <taxon>Leptocardii</taxon>
        <taxon>Amphioxiformes</taxon>
        <taxon>Branchiostomatidae</taxon>
        <taxon>Branchiostoma</taxon>
    </lineage>
</organism>
<accession>A0A9J7KJI5</accession>
<evidence type="ECO:0000313" key="2">
    <source>
        <dbReference type="Proteomes" id="UP000001554"/>
    </source>
</evidence>
<gene>
    <name evidence="3" type="primary">LOC118406112</name>
</gene>
<dbReference type="InterPro" id="IPR026960">
    <property type="entry name" value="RVT-Znf"/>
</dbReference>
<dbReference type="Pfam" id="PF13966">
    <property type="entry name" value="zf-RVT"/>
    <property type="match status" value="1"/>
</dbReference>
<dbReference type="AlphaFoldDB" id="A0A9J7KJI5"/>
<sequence>MIKKKKLLSGSETPTPTWKKIQLYYFKKLGPDLCILRHNCSAVHVSSKDSLLPLPLYYRKLILTWYEMKPVQNVNDIEVNQVNWQLLWNNACISYKGNMLYFKKWIRRHILYVNDIVDDQGNFISFDDVKAIVGNDAHVLLQYHALINSIPKQWKGVSRLDNEESPSIKLCGKDIRLLDSIFFKNFCIMQYQAVPVSQNFWEKRFPMYDFRSISWQVLWKSPFLTTKEPKLISLQWKILHNIYPTKILLHKMRIVENNKCIFCDIIEYIEHFFFDCKIVKPLWDYVESLFSYSISLTVHDIIFGYNPHMLNKFRYINELLLVAKLSIVKYKSTVSSPNSLCQDAEIILKIFKSECILRNMI</sequence>
<feature type="domain" description="Reverse transcriptase zinc-binding" evidence="1">
    <location>
        <begin position="213"/>
        <end position="283"/>
    </location>
</feature>